<organism evidence="2 3">
    <name type="scientific">Mucilaginibacter terrigena</name>
    <dbReference type="NCBI Taxonomy" id="2492395"/>
    <lineage>
        <taxon>Bacteria</taxon>
        <taxon>Pseudomonadati</taxon>
        <taxon>Bacteroidota</taxon>
        <taxon>Sphingobacteriia</taxon>
        <taxon>Sphingobacteriales</taxon>
        <taxon>Sphingobacteriaceae</taxon>
        <taxon>Mucilaginibacter</taxon>
    </lineage>
</organism>
<dbReference type="RefSeq" id="WP_129876118.1">
    <property type="nucleotide sequence ID" value="NZ_SEWG01000003.1"/>
</dbReference>
<keyword evidence="3" id="KW-1185">Reference proteome</keyword>
<dbReference type="InterPro" id="IPR013320">
    <property type="entry name" value="ConA-like_dom_sf"/>
</dbReference>
<dbReference type="SUPFAM" id="SSF49899">
    <property type="entry name" value="Concanavalin A-like lectins/glucanases"/>
    <property type="match status" value="1"/>
</dbReference>
<feature type="chain" id="PRO_5020886971" description="DUF1080 domain-containing protein" evidence="1">
    <location>
        <begin position="22"/>
        <end position="210"/>
    </location>
</feature>
<gene>
    <name evidence="2" type="ORF">EWM62_07845</name>
</gene>
<accession>A0A4Q5LLM8</accession>
<dbReference type="GO" id="GO:0004553">
    <property type="term" value="F:hydrolase activity, hydrolyzing O-glycosyl compounds"/>
    <property type="evidence" value="ECO:0007669"/>
    <property type="project" value="UniProtKB-ARBA"/>
</dbReference>
<keyword evidence="1" id="KW-0732">Signal</keyword>
<dbReference type="Gene3D" id="2.60.120.560">
    <property type="entry name" value="Exo-inulinase, domain 1"/>
    <property type="match status" value="1"/>
</dbReference>
<proteinExistence type="predicted"/>
<evidence type="ECO:0000313" key="3">
    <source>
        <dbReference type="Proteomes" id="UP000293331"/>
    </source>
</evidence>
<feature type="signal peptide" evidence="1">
    <location>
        <begin position="1"/>
        <end position="21"/>
    </location>
</feature>
<protein>
    <recommendedName>
        <fullName evidence="4">DUF1080 domain-containing protein</fullName>
    </recommendedName>
</protein>
<evidence type="ECO:0000313" key="2">
    <source>
        <dbReference type="EMBL" id="RYU90558.1"/>
    </source>
</evidence>
<evidence type="ECO:0000256" key="1">
    <source>
        <dbReference type="SAM" id="SignalP"/>
    </source>
</evidence>
<dbReference type="AlphaFoldDB" id="A0A4Q5LLM8"/>
<name>A0A4Q5LLM8_9SPHI</name>
<dbReference type="EMBL" id="SEWG01000003">
    <property type="protein sequence ID" value="RYU90558.1"/>
    <property type="molecule type" value="Genomic_DNA"/>
</dbReference>
<dbReference type="GO" id="GO:0005975">
    <property type="term" value="P:carbohydrate metabolic process"/>
    <property type="evidence" value="ECO:0007669"/>
    <property type="project" value="UniProtKB-ARBA"/>
</dbReference>
<dbReference type="OrthoDB" id="118532at2"/>
<dbReference type="Proteomes" id="UP000293331">
    <property type="component" value="Unassembled WGS sequence"/>
</dbReference>
<evidence type="ECO:0008006" key="4">
    <source>
        <dbReference type="Google" id="ProtNLM"/>
    </source>
</evidence>
<sequence length="210" mass="23184">MKIYKALFPLAACLLAINCFGQQAPLQAHGLTVINRQLTLGSDGSTHLNGLKNAGLAWLNNKQFKFGTIDFDVKGNDEMQGSFVGIAFHGLNDTTYQCVYFRPFNFLSADAVRKSHGVQYIAMPNYDWPVLRDKFPNKYEQAVTPAPDPNGWFHVSITVTSTKIRVFINGAQNAVLEVEPLVKTGGTKIGYWVGNGSPGDWKNLKITDAK</sequence>
<reference evidence="2 3" key="1">
    <citation type="submission" date="2019-02" db="EMBL/GenBank/DDBJ databases">
        <title>Bacterial novel species Mucilaginibacter sp. 17JY9-4 isolated from soil.</title>
        <authorList>
            <person name="Jung H.-Y."/>
        </authorList>
    </citation>
    <scope>NUCLEOTIDE SEQUENCE [LARGE SCALE GENOMIC DNA]</scope>
    <source>
        <strain evidence="2 3">17JY9-4</strain>
    </source>
</reference>
<comment type="caution">
    <text evidence="2">The sequence shown here is derived from an EMBL/GenBank/DDBJ whole genome shotgun (WGS) entry which is preliminary data.</text>
</comment>